<feature type="domain" description="Glycosyltransferase subfamily 4-like N-terminal" evidence="2">
    <location>
        <begin position="20"/>
        <end position="174"/>
    </location>
</feature>
<dbReference type="Pfam" id="PF00534">
    <property type="entry name" value="Glycos_transf_1"/>
    <property type="match status" value="1"/>
</dbReference>
<accession>A0A0C1QK22</accession>
<feature type="domain" description="Glycosyl transferase family 1" evidence="1">
    <location>
        <begin position="197"/>
        <end position="360"/>
    </location>
</feature>
<dbReference type="PANTHER" id="PTHR12526">
    <property type="entry name" value="GLYCOSYLTRANSFERASE"/>
    <property type="match status" value="1"/>
</dbReference>
<dbReference type="GO" id="GO:0016757">
    <property type="term" value="F:glycosyltransferase activity"/>
    <property type="evidence" value="ECO:0007669"/>
    <property type="project" value="InterPro"/>
</dbReference>
<name>A0A0C1QK22_9RICK</name>
<evidence type="ECO:0008006" key="5">
    <source>
        <dbReference type="Google" id="ProtNLM"/>
    </source>
</evidence>
<dbReference type="CDD" id="cd03819">
    <property type="entry name" value="GT4_WavL-like"/>
    <property type="match status" value="1"/>
</dbReference>
<dbReference type="Pfam" id="PF13439">
    <property type="entry name" value="Glyco_transf_4"/>
    <property type="match status" value="1"/>
</dbReference>
<dbReference type="PATRIC" id="fig|86105.3.peg.309"/>
<dbReference type="STRING" id="86105.NF27_CG00740"/>
<organism evidence="3 4">
    <name type="scientific">Candidatus Jidaibacter acanthamoebae</name>
    <dbReference type="NCBI Taxonomy" id="86105"/>
    <lineage>
        <taxon>Bacteria</taxon>
        <taxon>Pseudomonadati</taxon>
        <taxon>Pseudomonadota</taxon>
        <taxon>Alphaproteobacteria</taxon>
        <taxon>Rickettsiales</taxon>
        <taxon>Candidatus Midichloriaceae</taxon>
        <taxon>Candidatus Jidaibacter</taxon>
    </lineage>
</organism>
<protein>
    <recommendedName>
        <fullName evidence="5">Glycosyltransferase</fullName>
    </recommendedName>
</protein>
<keyword evidence="4" id="KW-1185">Reference proteome</keyword>
<dbReference type="InterPro" id="IPR001296">
    <property type="entry name" value="Glyco_trans_1"/>
</dbReference>
<proteinExistence type="predicted"/>
<evidence type="ECO:0000259" key="2">
    <source>
        <dbReference type="Pfam" id="PF13439"/>
    </source>
</evidence>
<dbReference type="EMBL" id="JSWE01000058">
    <property type="protein sequence ID" value="KIE05894.1"/>
    <property type="molecule type" value="Genomic_DNA"/>
</dbReference>
<evidence type="ECO:0000313" key="3">
    <source>
        <dbReference type="EMBL" id="KIE05894.1"/>
    </source>
</evidence>
<reference evidence="3 4" key="1">
    <citation type="submission" date="2014-11" db="EMBL/GenBank/DDBJ databases">
        <title>A Rickettsiales Symbiont of Amoebae With Ancient Features.</title>
        <authorList>
            <person name="Schulz F."/>
            <person name="Martijn J."/>
            <person name="Wascher F."/>
            <person name="Kostanjsek R."/>
            <person name="Ettema T.J."/>
            <person name="Horn M."/>
        </authorList>
    </citation>
    <scope>NUCLEOTIDE SEQUENCE [LARGE SCALE GENOMIC DNA]</scope>
    <source>
        <strain evidence="3 4">UWC36</strain>
    </source>
</reference>
<dbReference type="Proteomes" id="UP000031258">
    <property type="component" value="Unassembled WGS sequence"/>
</dbReference>
<evidence type="ECO:0000259" key="1">
    <source>
        <dbReference type="Pfam" id="PF00534"/>
    </source>
</evidence>
<gene>
    <name evidence="3" type="ORF">NF27_CG00740</name>
</gene>
<dbReference type="Gene3D" id="3.40.50.2000">
    <property type="entry name" value="Glycogen Phosphorylase B"/>
    <property type="match status" value="2"/>
</dbReference>
<comment type="caution">
    <text evidence="3">The sequence shown here is derived from an EMBL/GenBank/DDBJ whole genome shotgun (WGS) entry which is preliminary data.</text>
</comment>
<dbReference type="SUPFAM" id="SSF53756">
    <property type="entry name" value="UDP-Glycosyltransferase/glycogen phosphorylase"/>
    <property type="match status" value="1"/>
</dbReference>
<dbReference type="InterPro" id="IPR028098">
    <property type="entry name" value="Glyco_trans_4-like_N"/>
</dbReference>
<sequence>MIQMENIPRVLQILPNLISGGVERGTLEIASALIKNNYQAFVCSWGGGKMINDLKHMGAKHISLPVHSKNPLNIILNIFRLKKIIKENAINIVHARSRAPAWSCYFACKLTGAKFVTTFHGTYTADNYIKKYYNSIMLKGDKVIAISKFIYNHILKTYSILNDKLIVINRGVDQAYFSPSLVNEQRLFSLKQNLKLSNNFLKNKKIIIMPARFTRWKGHLYLLKIFKLLLEENFLCLMVGASESRHKEYLKEVRLCISKYGLKDKVIITGEVKDMPALYMLADFVISASLKPEAFGRTIIEAQSMGKIIIATKEGGATEESIVDKSTGFHIPNDNEKEASKVVLSALKLTQDKYNEITSKALHDVKKNFSLQTMCDKTLEVYQTLLAKQ</sequence>
<evidence type="ECO:0000313" key="4">
    <source>
        <dbReference type="Proteomes" id="UP000031258"/>
    </source>
</evidence>
<dbReference type="AlphaFoldDB" id="A0A0C1QK22"/>